<evidence type="ECO:0000256" key="1">
    <source>
        <dbReference type="RuleBase" id="RU368002"/>
    </source>
</evidence>
<dbReference type="GO" id="GO:0005739">
    <property type="term" value="C:mitochondrion"/>
    <property type="evidence" value="ECO:0007669"/>
    <property type="project" value="InterPro"/>
</dbReference>
<dbReference type="Pfam" id="PF08445">
    <property type="entry name" value="FR47"/>
    <property type="match status" value="1"/>
</dbReference>
<feature type="domain" description="Glycine N-acyltransferase N-terminal" evidence="2">
    <location>
        <begin position="2"/>
        <end position="115"/>
    </location>
</feature>
<dbReference type="Gene3D" id="3.40.630.30">
    <property type="match status" value="1"/>
</dbReference>
<dbReference type="PANTHER" id="PTHR15298:SF1">
    <property type="entry name" value="GLYCINE N-ACYLTRANSFERASE-LIKE PROTEIN"/>
    <property type="match status" value="1"/>
</dbReference>
<organism evidence="4 5">
    <name type="scientific">Octopus sinensis</name>
    <name type="common">East Asian common octopus</name>
    <dbReference type="NCBI Taxonomy" id="2607531"/>
    <lineage>
        <taxon>Eukaryota</taxon>
        <taxon>Metazoa</taxon>
        <taxon>Spiralia</taxon>
        <taxon>Lophotrochozoa</taxon>
        <taxon>Mollusca</taxon>
        <taxon>Cephalopoda</taxon>
        <taxon>Coleoidea</taxon>
        <taxon>Octopodiformes</taxon>
        <taxon>Octopoda</taxon>
        <taxon>Incirrata</taxon>
        <taxon>Octopodidae</taxon>
        <taxon>Octopus</taxon>
    </lineage>
</organism>
<dbReference type="GO" id="GO:0047961">
    <property type="term" value="F:glycine N-acyltransferase activity"/>
    <property type="evidence" value="ECO:0007669"/>
    <property type="project" value="InterPro"/>
</dbReference>
<dbReference type="InterPro" id="IPR015938">
    <property type="entry name" value="Glycine_N-acyltransferase_N"/>
</dbReference>
<dbReference type="RefSeq" id="XP_029649606.1">
    <property type="nucleotide sequence ID" value="XM_029793746.2"/>
</dbReference>
<keyword evidence="1" id="KW-0012">Acyltransferase</keyword>
<comment type="similarity">
    <text evidence="1">Belongs to the glycine N-acyltransferase family.</text>
</comment>
<dbReference type="AlphaFoldDB" id="A0A6P7TKH6"/>
<evidence type="ECO:0000259" key="3">
    <source>
        <dbReference type="Pfam" id="PF08445"/>
    </source>
</evidence>
<dbReference type="KEGG" id="osn:115223248"/>
<evidence type="ECO:0000313" key="5">
    <source>
        <dbReference type="RefSeq" id="XP_029649606.1"/>
    </source>
</evidence>
<dbReference type="Proteomes" id="UP000515154">
    <property type="component" value="Linkage group LG22"/>
</dbReference>
<evidence type="ECO:0000259" key="2">
    <source>
        <dbReference type="Pfam" id="PF06021"/>
    </source>
</evidence>
<dbReference type="InterPro" id="IPR010313">
    <property type="entry name" value="Glycine_N-acyltransferase"/>
</dbReference>
<dbReference type="InterPro" id="IPR016181">
    <property type="entry name" value="Acyl_CoA_acyltransferase"/>
</dbReference>
<keyword evidence="4" id="KW-1185">Reference proteome</keyword>
<keyword evidence="1" id="KW-0808">Transferase</keyword>
<dbReference type="SUPFAM" id="SSF55729">
    <property type="entry name" value="Acyl-CoA N-acyltransferases (Nat)"/>
    <property type="match status" value="1"/>
</dbReference>
<dbReference type="Pfam" id="PF06021">
    <property type="entry name" value="Gly_acyl_tr_N"/>
    <property type="match status" value="1"/>
</dbReference>
<dbReference type="InterPro" id="IPR013653">
    <property type="entry name" value="GCN5-like_dom"/>
</dbReference>
<dbReference type="PANTHER" id="PTHR15298">
    <property type="entry name" value="L-COA N-ACYLTRANSFERASE-RELATED"/>
    <property type="match status" value="1"/>
</dbReference>
<sequence length="294" mass="33209">MMYKVLTQDQLVQLHATLKESLPGTAKVFYTIRHILNGILTNFECLVDSWPKYTCFVVRPCTGKEVPAFFQYSYICHTKSASTLKYFLQRPGVIDWTKPVNFSGIPYDLIPTSREFCRKLGGTMQCRPPHFMYAWCKTVPIDLAKDIPVGFELGSLCKSDAAALLPVWSSSLSEHDGIEEYFKCILENFESSCLRHTSTGELVAYACRKFNGSISMVYVKPEYRGTHFSGVVFKDIASKIAANGDTPFGFLATDSNKLIEMARILGFTWVPQSNMTWATYLPSIKMTQSERILS</sequence>
<evidence type="ECO:0000313" key="4">
    <source>
        <dbReference type="Proteomes" id="UP000515154"/>
    </source>
</evidence>
<gene>
    <name evidence="5" type="primary">LOC115223248</name>
</gene>
<accession>A0A6P7TKH6</accession>
<dbReference type="EC" id="2.3.1.-" evidence="1"/>
<feature type="domain" description="GCN5-related N-acetyltransferase Rv2170-like" evidence="3">
    <location>
        <begin position="195"/>
        <end position="270"/>
    </location>
</feature>
<name>A0A6P7TKH6_9MOLL</name>
<protein>
    <recommendedName>
        <fullName evidence="1">Glycine N-acyltransferase-like protein</fullName>
        <ecNumber evidence="1">2.3.1.-</ecNumber>
    </recommendedName>
</protein>
<reference evidence="5" key="1">
    <citation type="submission" date="2025-08" db="UniProtKB">
        <authorList>
            <consortium name="RefSeq"/>
        </authorList>
    </citation>
    <scope>IDENTIFICATION</scope>
</reference>
<proteinExistence type="inferred from homology"/>